<keyword evidence="8" id="KW-0456">Lyase</keyword>
<dbReference type="RefSeq" id="WP_058317498.1">
    <property type="nucleotide sequence ID" value="NZ_CYSF01000003.1"/>
</dbReference>
<dbReference type="EC" id="4.1.99.3" evidence="8"/>
<comment type="cofactor">
    <cofactor evidence="1">
        <name>(6R)-5,10-methylene-5,6,7,8-tetrahydrofolate</name>
        <dbReference type="ChEBI" id="CHEBI:15636"/>
    </cofactor>
</comment>
<dbReference type="PRINTS" id="PR00147">
    <property type="entry name" value="DNAPHOTLYASE"/>
</dbReference>
<evidence type="ECO:0000256" key="4">
    <source>
        <dbReference type="PIRSR" id="PIRSR602081-1"/>
    </source>
</evidence>
<evidence type="ECO:0000259" key="7">
    <source>
        <dbReference type="PROSITE" id="PS51645"/>
    </source>
</evidence>
<evidence type="ECO:0000313" key="8">
    <source>
        <dbReference type="EMBL" id="CUH83338.1"/>
    </source>
</evidence>
<dbReference type="SUPFAM" id="SSF48173">
    <property type="entry name" value="Cryptochrome/photolyase FAD-binding domain"/>
    <property type="match status" value="1"/>
</dbReference>
<dbReference type="Pfam" id="PF03441">
    <property type="entry name" value="FAD_binding_7"/>
    <property type="match status" value="1"/>
</dbReference>
<protein>
    <submittedName>
        <fullName evidence="8">Deoxyribodipyrimidine photo-lyase</fullName>
        <ecNumber evidence="8">4.1.99.3</ecNumber>
    </submittedName>
</protein>
<keyword evidence="6" id="KW-0157">Chromophore</keyword>
<keyword evidence="9" id="KW-1185">Reference proteome</keyword>
<evidence type="ECO:0000313" key="9">
    <source>
        <dbReference type="Proteomes" id="UP000051681"/>
    </source>
</evidence>
<dbReference type="InterPro" id="IPR036134">
    <property type="entry name" value="Crypto/Photolyase_FAD-like_sf"/>
</dbReference>
<feature type="binding site" evidence="4">
    <location>
        <begin position="378"/>
        <end position="380"/>
    </location>
    <ligand>
        <name>FAD</name>
        <dbReference type="ChEBI" id="CHEBI:57692"/>
    </ligand>
</feature>
<dbReference type="Pfam" id="PF00875">
    <property type="entry name" value="DNA_photolyase"/>
    <property type="match status" value="1"/>
</dbReference>
<gene>
    <name evidence="8" type="primary">phr</name>
    <name evidence="8" type="ORF">TM5383_00524</name>
</gene>
<dbReference type="GO" id="GO:0071949">
    <property type="term" value="F:FAD binding"/>
    <property type="evidence" value="ECO:0007669"/>
    <property type="project" value="TreeGrafter"/>
</dbReference>
<dbReference type="Gene3D" id="1.25.40.80">
    <property type="match status" value="1"/>
</dbReference>
<keyword evidence="3 4" id="KW-0274">FAD</keyword>
<feature type="binding site" evidence="4">
    <location>
        <position position="276"/>
    </location>
    <ligand>
        <name>FAD</name>
        <dbReference type="ChEBI" id="CHEBI:57692"/>
    </ligand>
</feature>
<dbReference type="AlphaFoldDB" id="A0A0P1GME2"/>
<dbReference type="PANTHER" id="PTHR11455">
    <property type="entry name" value="CRYPTOCHROME"/>
    <property type="match status" value="1"/>
</dbReference>
<dbReference type="PANTHER" id="PTHR11455:SF9">
    <property type="entry name" value="CRYPTOCHROME CIRCADIAN CLOCK 5 ISOFORM X1"/>
    <property type="match status" value="1"/>
</dbReference>
<feature type="site" description="Electron transfer via tryptophanyl radical" evidence="5">
    <location>
        <position position="310"/>
    </location>
</feature>
<dbReference type="PROSITE" id="PS51645">
    <property type="entry name" value="PHR_CRY_ALPHA_BETA"/>
    <property type="match status" value="1"/>
</dbReference>
<evidence type="ECO:0000256" key="5">
    <source>
        <dbReference type="PIRSR" id="PIRSR602081-2"/>
    </source>
</evidence>
<dbReference type="Gene3D" id="3.40.50.620">
    <property type="entry name" value="HUPs"/>
    <property type="match status" value="1"/>
</dbReference>
<evidence type="ECO:0000256" key="6">
    <source>
        <dbReference type="RuleBase" id="RU004182"/>
    </source>
</evidence>
<dbReference type="InterPro" id="IPR014729">
    <property type="entry name" value="Rossmann-like_a/b/a_fold"/>
</dbReference>
<dbReference type="InterPro" id="IPR005101">
    <property type="entry name" value="Cryptochr/Photolyase_FAD-bd"/>
</dbReference>
<accession>A0A0P1GME2</accession>
<evidence type="ECO:0000256" key="3">
    <source>
        <dbReference type="ARBA" id="ARBA00022827"/>
    </source>
</evidence>
<dbReference type="SUPFAM" id="SSF52425">
    <property type="entry name" value="Cryptochrome/photolyase, N-terminal domain"/>
    <property type="match status" value="1"/>
</dbReference>
<name>A0A0P1GME2_9RHOB</name>
<feature type="domain" description="Photolyase/cryptochrome alpha/beta" evidence="7">
    <location>
        <begin position="12"/>
        <end position="138"/>
    </location>
</feature>
<feature type="site" description="Electron transfer via tryptophanyl radical" evidence="5">
    <location>
        <position position="388"/>
    </location>
</feature>
<dbReference type="InterPro" id="IPR002081">
    <property type="entry name" value="Cryptochrome/DNA_photolyase_1"/>
</dbReference>
<proteinExistence type="inferred from homology"/>
<dbReference type="InterPro" id="IPR036155">
    <property type="entry name" value="Crypto/Photolyase_N_sf"/>
</dbReference>
<feature type="binding site" evidence="4">
    <location>
        <position position="231"/>
    </location>
    <ligand>
        <name>FAD</name>
        <dbReference type="ChEBI" id="CHEBI:57692"/>
    </ligand>
</feature>
<organism evidence="8 9">
    <name type="scientific">Thalassovita mediterranea</name>
    <dbReference type="NCBI Taxonomy" id="340021"/>
    <lineage>
        <taxon>Bacteria</taxon>
        <taxon>Pseudomonadati</taxon>
        <taxon>Pseudomonadota</taxon>
        <taxon>Alphaproteobacteria</taxon>
        <taxon>Rhodobacterales</taxon>
        <taxon>Roseobacteraceae</taxon>
        <taxon>Thalassovita</taxon>
    </lineage>
</organism>
<dbReference type="STRING" id="340021.TM5383_00524"/>
<dbReference type="EMBL" id="CYSF01000003">
    <property type="protein sequence ID" value="CUH83338.1"/>
    <property type="molecule type" value="Genomic_DNA"/>
</dbReference>
<comment type="similarity">
    <text evidence="6">Belongs to the DNA photolyase family.</text>
</comment>
<keyword evidence="2 4" id="KW-0285">Flavoprotein</keyword>
<reference evidence="8 9" key="1">
    <citation type="submission" date="2015-09" db="EMBL/GenBank/DDBJ databases">
        <authorList>
            <consortium name="Swine Surveillance"/>
        </authorList>
    </citation>
    <scope>NUCLEOTIDE SEQUENCE [LARGE SCALE GENOMIC DNA]</scope>
    <source>
        <strain evidence="8 9">CECT 8383</strain>
    </source>
</reference>
<evidence type="ECO:0000256" key="2">
    <source>
        <dbReference type="ARBA" id="ARBA00022630"/>
    </source>
</evidence>
<evidence type="ECO:0000256" key="1">
    <source>
        <dbReference type="ARBA" id="ARBA00001932"/>
    </source>
</evidence>
<dbReference type="GO" id="GO:0003904">
    <property type="term" value="F:deoxyribodipyrimidine photo-lyase activity"/>
    <property type="evidence" value="ECO:0007669"/>
    <property type="project" value="UniProtKB-EC"/>
</dbReference>
<sequence length="473" mass="53457">MAEANMIAPDEAPILVWLRRDLRLRDNPALSAAAATGRPVVVVFIRDPLFDALGAAHKWRFGLGLDHFAARLRQLGNRLILRSGSALDVLRDIIGETGATTIYWNRAYDPDGIARDTEVKASFASQDIDVESFSGNLLQEPWKTTTKTGGHFKVYSPFWRALSVQAIAAPLAPPAQLRLVGNVPRSEDLAQWDLGAEMRRGAAVVAQHLLLGEEAAQARLDQFLDTVLPEYGEGRDFPARALTSNLSEPLAYGEISARQIWHQTLLRYPHGEAEKFLKELAWRDFAWHLTFHDPHIQTGCWRREWDRFQWEDRADDPRLIAWQQGRTGVDLVDAGMRELYATGRMHNRVRMIVASYLTKHLRMHWRFGQQWFADTLVDWDAASNAMGWQWVAGCGPDAAPYFRVFNPDTQQQKFDGQNTYCRHWLGTNSGFEEAVPLSWKTSRPLNPIVSLPEGRAQALAALEAFKTAEHPAT</sequence>
<dbReference type="Gene3D" id="1.10.579.10">
    <property type="entry name" value="DNA Cyclobutane Dipyrimidine Photolyase, subunit A, domain 3"/>
    <property type="match status" value="1"/>
</dbReference>
<dbReference type="GO" id="GO:0003677">
    <property type="term" value="F:DNA binding"/>
    <property type="evidence" value="ECO:0007669"/>
    <property type="project" value="TreeGrafter"/>
</dbReference>
<feature type="site" description="Electron transfer via tryptophanyl radical" evidence="5">
    <location>
        <position position="365"/>
    </location>
</feature>
<dbReference type="InterPro" id="IPR006050">
    <property type="entry name" value="DNA_photolyase_N"/>
</dbReference>
<feature type="binding site" evidence="4">
    <location>
        <begin position="243"/>
        <end position="247"/>
    </location>
    <ligand>
        <name>FAD</name>
        <dbReference type="ChEBI" id="CHEBI:57692"/>
    </ligand>
</feature>
<comment type="cofactor">
    <cofactor evidence="4">
        <name>FAD</name>
        <dbReference type="ChEBI" id="CHEBI:57692"/>
    </cofactor>
    <text evidence="4">Binds 1 FAD per subunit.</text>
</comment>
<dbReference type="Proteomes" id="UP000051681">
    <property type="component" value="Unassembled WGS sequence"/>
</dbReference>
<dbReference type="GO" id="GO:0009416">
    <property type="term" value="P:response to light stimulus"/>
    <property type="evidence" value="ECO:0007669"/>
    <property type="project" value="TreeGrafter"/>
</dbReference>